<dbReference type="GO" id="GO:0000156">
    <property type="term" value="F:phosphorelay response regulator activity"/>
    <property type="evidence" value="ECO:0007669"/>
    <property type="project" value="TreeGrafter"/>
</dbReference>
<dbReference type="InterPro" id="IPR004358">
    <property type="entry name" value="Sig_transdc_His_kin-like_C"/>
</dbReference>
<dbReference type="GO" id="GO:0000155">
    <property type="term" value="F:phosphorelay sensor kinase activity"/>
    <property type="evidence" value="ECO:0007669"/>
    <property type="project" value="InterPro"/>
</dbReference>
<dbReference type="PANTHER" id="PTHR42878:SF15">
    <property type="entry name" value="BACTERIOPHYTOCHROME"/>
    <property type="match status" value="1"/>
</dbReference>
<dbReference type="PANTHER" id="PTHR42878">
    <property type="entry name" value="TWO-COMPONENT HISTIDINE KINASE"/>
    <property type="match status" value="1"/>
</dbReference>
<evidence type="ECO:0000256" key="3">
    <source>
        <dbReference type="ARBA" id="ARBA00022553"/>
    </source>
</evidence>
<dbReference type="SMART" id="SM00065">
    <property type="entry name" value="GAF"/>
    <property type="match status" value="1"/>
</dbReference>
<dbReference type="STRING" id="1703345.A3860_34725"/>
<dbReference type="SMART" id="SM00388">
    <property type="entry name" value="HisKA"/>
    <property type="match status" value="1"/>
</dbReference>
<dbReference type="EC" id="2.7.13.3" evidence="2"/>
<evidence type="ECO:0000256" key="4">
    <source>
        <dbReference type="ARBA" id="ARBA00022679"/>
    </source>
</evidence>
<dbReference type="InterPro" id="IPR036890">
    <property type="entry name" value="HATPase_C_sf"/>
</dbReference>
<dbReference type="CDD" id="cd00082">
    <property type="entry name" value="HisKA"/>
    <property type="match status" value="1"/>
</dbReference>
<evidence type="ECO:0000256" key="1">
    <source>
        <dbReference type="ARBA" id="ARBA00000085"/>
    </source>
</evidence>
<evidence type="ECO:0000313" key="7">
    <source>
        <dbReference type="EMBL" id="OQP60127.1"/>
    </source>
</evidence>
<dbReference type="FunFam" id="3.30.565.10:FF:000006">
    <property type="entry name" value="Sensor histidine kinase WalK"/>
    <property type="match status" value="1"/>
</dbReference>
<dbReference type="InterPro" id="IPR003018">
    <property type="entry name" value="GAF"/>
</dbReference>
<dbReference type="SUPFAM" id="SSF55781">
    <property type="entry name" value="GAF domain-like"/>
    <property type="match status" value="1"/>
</dbReference>
<keyword evidence="3" id="KW-0597">Phosphoprotein</keyword>
<dbReference type="Proteomes" id="UP000192796">
    <property type="component" value="Unassembled WGS sequence"/>
</dbReference>
<dbReference type="PRINTS" id="PR00344">
    <property type="entry name" value="BCTRLSENSOR"/>
</dbReference>
<dbReference type="InterPro" id="IPR003661">
    <property type="entry name" value="HisK_dim/P_dom"/>
</dbReference>
<dbReference type="InterPro" id="IPR003594">
    <property type="entry name" value="HATPase_dom"/>
</dbReference>
<name>A0A1V9FP88_9BACT</name>
<dbReference type="Gene3D" id="1.10.287.130">
    <property type="match status" value="1"/>
</dbReference>
<keyword evidence="4" id="KW-0808">Transferase</keyword>
<organism evidence="7 8">
    <name type="scientific">Niastella vici</name>
    <dbReference type="NCBI Taxonomy" id="1703345"/>
    <lineage>
        <taxon>Bacteria</taxon>
        <taxon>Pseudomonadati</taxon>
        <taxon>Bacteroidota</taxon>
        <taxon>Chitinophagia</taxon>
        <taxon>Chitinophagales</taxon>
        <taxon>Chitinophagaceae</taxon>
        <taxon>Niastella</taxon>
    </lineage>
</organism>
<dbReference type="Pfam" id="PF00512">
    <property type="entry name" value="HisKA"/>
    <property type="match status" value="1"/>
</dbReference>
<dbReference type="Pfam" id="PF13185">
    <property type="entry name" value="GAF_2"/>
    <property type="match status" value="1"/>
</dbReference>
<dbReference type="Pfam" id="PF02518">
    <property type="entry name" value="HATPase_c"/>
    <property type="match status" value="1"/>
</dbReference>
<dbReference type="AlphaFoldDB" id="A0A1V9FP88"/>
<keyword evidence="8" id="KW-1185">Reference proteome</keyword>
<dbReference type="SUPFAM" id="SSF47384">
    <property type="entry name" value="Homodimeric domain of signal transducing histidine kinase"/>
    <property type="match status" value="1"/>
</dbReference>
<keyword evidence="5 7" id="KW-0418">Kinase</keyword>
<dbReference type="GO" id="GO:0030295">
    <property type="term" value="F:protein kinase activator activity"/>
    <property type="evidence" value="ECO:0007669"/>
    <property type="project" value="TreeGrafter"/>
</dbReference>
<dbReference type="EMBL" id="LVYD01000066">
    <property type="protein sequence ID" value="OQP60127.1"/>
    <property type="molecule type" value="Genomic_DNA"/>
</dbReference>
<accession>A0A1V9FP88</accession>
<evidence type="ECO:0000256" key="5">
    <source>
        <dbReference type="ARBA" id="ARBA00022777"/>
    </source>
</evidence>
<protein>
    <recommendedName>
        <fullName evidence="2">histidine kinase</fullName>
        <ecNumber evidence="2">2.7.13.3</ecNumber>
    </recommendedName>
</protein>
<dbReference type="OrthoDB" id="9766459at2"/>
<evidence type="ECO:0000313" key="8">
    <source>
        <dbReference type="Proteomes" id="UP000192796"/>
    </source>
</evidence>
<dbReference type="InterPro" id="IPR036097">
    <property type="entry name" value="HisK_dim/P_sf"/>
</dbReference>
<sequence>MAMKNIPPESIKLLVSTVQELSLTRDLDTVMKIVRTAARNLTGADGATFVLRDGDKCYYADEDAIAPLWKGSRFPMSACISGWAMLNRQPAVIEDIYADSRIPADAYKPTFVKSLAMVPIRTIDPIGAIGNYWAIQRMPTEEEVWLLQSLADITAVTIENVYVYAELEQRVKDRTRQLEAINQDLETFSYTVSHDLRAPLRTVTSFTSILLEDHAQHLSDEGKRIATKIVDGGKSMAALIDRLLLFFKNDKKELLKVLVPMSAIVTELTSDIKMQERNRDIEFLIHDLPNAQGDIILITEVWANLISNAVKYTRGKLKTLIEIGAEETYQQLVYYVKDNGAGFDMENYDKLFGVFQRLHASKEFEGTGVGLASVQRIITRHGGKVWANAKINEGAMFYFSLPAYRRPVIQSKKHL</sequence>
<proteinExistence type="predicted"/>
<dbReference type="InterPro" id="IPR029016">
    <property type="entry name" value="GAF-like_dom_sf"/>
</dbReference>
<evidence type="ECO:0000259" key="6">
    <source>
        <dbReference type="PROSITE" id="PS50109"/>
    </source>
</evidence>
<dbReference type="Gene3D" id="3.30.565.10">
    <property type="entry name" value="Histidine kinase-like ATPase, C-terminal domain"/>
    <property type="match status" value="1"/>
</dbReference>
<evidence type="ECO:0000256" key="2">
    <source>
        <dbReference type="ARBA" id="ARBA00012438"/>
    </source>
</evidence>
<comment type="catalytic activity">
    <reaction evidence="1">
        <text>ATP + protein L-histidine = ADP + protein N-phospho-L-histidine.</text>
        <dbReference type="EC" id="2.7.13.3"/>
    </reaction>
</comment>
<feature type="domain" description="Histidine kinase" evidence="6">
    <location>
        <begin position="191"/>
        <end position="405"/>
    </location>
</feature>
<dbReference type="SUPFAM" id="SSF55874">
    <property type="entry name" value="ATPase domain of HSP90 chaperone/DNA topoisomerase II/histidine kinase"/>
    <property type="match status" value="1"/>
</dbReference>
<gene>
    <name evidence="7" type="ORF">A3860_34725</name>
</gene>
<dbReference type="InterPro" id="IPR050351">
    <property type="entry name" value="BphY/WalK/GraS-like"/>
</dbReference>
<reference evidence="7 8" key="1">
    <citation type="submission" date="2016-03" db="EMBL/GenBank/DDBJ databases">
        <title>Niastella vici sp. nov., isolated from farmland soil.</title>
        <authorList>
            <person name="Chen L."/>
            <person name="Wang D."/>
            <person name="Yang S."/>
            <person name="Wang G."/>
        </authorList>
    </citation>
    <scope>NUCLEOTIDE SEQUENCE [LARGE SCALE GENOMIC DNA]</scope>
    <source>
        <strain evidence="7 8">DJ57</strain>
    </source>
</reference>
<dbReference type="PROSITE" id="PS50109">
    <property type="entry name" value="HIS_KIN"/>
    <property type="match status" value="1"/>
</dbReference>
<dbReference type="Gene3D" id="3.30.450.40">
    <property type="match status" value="1"/>
</dbReference>
<comment type="caution">
    <text evidence="7">The sequence shown here is derived from an EMBL/GenBank/DDBJ whole genome shotgun (WGS) entry which is preliminary data.</text>
</comment>
<dbReference type="SMART" id="SM00387">
    <property type="entry name" value="HATPase_c"/>
    <property type="match status" value="1"/>
</dbReference>
<dbReference type="InterPro" id="IPR005467">
    <property type="entry name" value="His_kinase_dom"/>
</dbReference>
<dbReference type="GO" id="GO:0007234">
    <property type="term" value="P:osmosensory signaling via phosphorelay pathway"/>
    <property type="evidence" value="ECO:0007669"/>
    <property type="project" value="TreeGrafter"/>
</dbReference>